<gene>
    <name evidence="13" type="ORF">V6X51_04845</name>
</gene>
<feature type="coiled-coil region" evidence="10">
    <location>
        <begin position="257"/>
        <end position="320"/>
    </location>
</feature>
<dbReference type="InterPro" id="IPR058781">
    <property type="entry name" value="HH_AprE-like"/>
</dbReference>
<evidence type="ECO:0000256" key="1">
    <source>
        <dbReference type="ARBA" id="ARBA00004377"/>
    </source>
</evidence>
<evidence type="ECO:0000259" key="12">
    <source>
        <dbReference type="Pfam" id="PF26002"/>
    </source>
</evidence>
<dbReference type="InterPro" id="IPR050739">
    <property type="entry name" value="MFP"/>
</dbReference>
<dbReference type="Gene3D" id="1.10.287.470">
    <property type="entry name" value="Helix hairpin bin"/>
    <property type="match status" value="1"/>
</dbReference>
<accession>A0ABV3RX48</accession>
<keyword evidence="7 9" id="KW-1133">Transmembrane helix</keyword>
<dbReference type="Pfam" id="PF25994">
    <property type="entry name" value="HH_AprE"/>
    <property type="match status" value="1"/>
</dbReference>
<dbReference type="Pfam" id="PF26002">
    <property type="entry name" value="Beta-barrel_AprE"/>
    <property type="match status" value="1"/>
</dbReference>
<evidence type="ECO:0000256" key="4">
    <source>
        <dbReference type="ARBA" id="ARBA00022475"/>
    </source>
</evidence>
<feature type="transmembrane region" description="Helical" evidence="9">
    <location>
        <begin position="20"/>
        <end position="40"/>
    </location>
</feature>
<keyword evidence="4 9" id="KW-1003">Cell membrane</keyword>
<evidence type="ECO:0000259" key="11">
    <source>
        <dbReference type="Pfam" id="PF25994"/>
    </source>
</evidence>
<evidence type="ECO:0000256" key="9">
    <source>
        <dbReference type="RuleBase" id="RU365093"/>
    </source>
</evidence>
<feature type="domain" description="AprE-like beta-barrel" evidence="12">
    <location>
        <begin position="356"/>
        <end position="443"/>
    </location>
</feature>
<dbReference type="InterPro" id="IPR058982">
    <property type="entry name" value="Beta-barrel_AprE"/>
</dbReference>
<evidence type="ECO:0000256" key="8">
    <source>
        <dbReference type="ARBA" id="ARBA00023136"/>
    </source>
</evidence>
<comment type="caution">
    <text evidence="13">The sequence shown here is derived from an EMBL/GenBank/DDBJ whole genome shotgun (WGS) entry which is preliminary data.</text>
</comment>
<name>A0ABV3RX48_9GAMM</name>
<reference evidence="13 14" key="1">
    <citation type="submission" date="2024-02" db="EMBL/GenBank/DDBJ databases">
        <title>New especies of Spiribacter isolated from saline water.</title>
        <authorList>
            <person name="Leon M.J."/>
            <person name="De La Haba R."/>
            <person name="Sanchez-Porro C."/>
            <person name="Ventosa A."/>
        </authorList>
    </citation>
    <scope>NUCLEOTIDE SEQUENCE [LARGE SCALE GENOMIC DNA]</scope>
    <source>
        <strain evidence="14">ag22IC6-196</strain>
    </source>
</reference>
<evidence type="ECO:0000256" key="5">
    <source>
        <dbReference type="ARBA" id="ARBA00022519"/>
    </source>
</evidence>
<keyword evidence="6 9" id="KW-0812">Transmembrane</keyword>
<evidence type="ECO:0000256" key="7">
    <source>
        <dbReference type="ARBA" id="ARBA00022989"/>
    </source>
</evidence>
<keyword evidence="5 9" id="KW-0997">Cell inner membrane</keyword>
<keyword evidence="8 9" id="KW-0472">Membrane</keyword>
<evidence type="ECO:0000313" key="13">
    <source>
        <dbReference type="EMBL" id="MEX0372760.1"/>
    </source>
</evidence>
<comment type="similarity">
    <text evidence="2 9">Belongs to the membrane fusion protein (MFP) (TC 8.A.1) family.</text>
</comment>
<dbReference type="PANTHER" id="PTHR30386:SF17">
    <property type="entry name" value="ALKALINE PROTEASE SECRETION PROTEIN APRE"/>
    <property type="match status" value="1"/>
</dbReference>
<organism evidence="13 14">
    <name type="scientific">Spiribacter roseus</name>
    <dbReference type="NCBI Taxonomy" id="1855875"/>
    <lineage>
        <taxon>Bacteria</taxon>
        <taxon>Pseudomonadati</taxon>
        <taxon>Pseudomonadota</taxon>
        <taxon>Gammaproteobacteria</taxon>
        <taxon>Chromatiales</taxon>
        <taxon>Ectothiorhodospiraceae</taxon>
        <taxon>Spiribacter</taxon>
    </lineage>
</organism>
<dbReference type="NCBIfam" id="TIGR01843">
    <property type="entry name" value="type_I_hlyD"/>
    <property type="match status" value="1"/>
</dbReference>
<evidence type="ECO:0000256" key="3">
    <source>
        <dbReference type="ARBA" id="ARBA00022448"/>
    </source>
</evidence>
<dbReference type="PANTHER" id="PTHR30386">
    <property type="entry name" value="MEMBRANE FUSION SUBUNIT OF EMRAB-TOLC MULTIDRUG EFFLUX PUMP"/>
    <property type="match status" value="1"/>
</dbReference>
<dbReference type="Gene3D" id="2.40.50.100">
    <property type="match status" value="1"/>
</dbReference>
<dbReference type="EMBL" id="JBAKFG010000001">
    <property type="protein sequence ID" value="MEX0372760.1"/>
    <property type="molecule type" value="Genomic_DNA"/>
</dbReference>
<keyword evidence="10" id="KW-0175">Coiled coil</keyword>
<keyword evidence="3 9" id="KW-0813">Transport</keyword>
<evidence type="ECO:0000313" key="14">
    <source>
        <dbReference type="Proteomes" id="UP001556636"/>
    </source>
</evidence>
<feature type="coiled-coil region" evidence="10">
    <location>
        <begin position="184"/>
        <end position="211"/>
    </location>
</feature>
<proteinExistence type="inferred from homology"/>
<evidence type="ECO:0000256" key="10">
    <source>
        <dbReference type="SAM" id="Coils"/>
    </source>
</evidence>
<protein>
    <recommendedName>
        <fullName evidence="9">Membrane fusion protein (MFP) family protein</fullName>
    </recommendedName>
</protein>
<evidence type="ECO:0000256" key="2">
    <source>
        <dbReference type="ARBA" id="ARBA00009477"/>
    </source>
</evidence>
<evidence type="ECO:0000256" key="6">
    <source>
        <dbReference type="ARBA" id="ARBA00022692"/>
    </source>
</evidence>
<dbReference type="InterPro" id="IPR010129">
    <property type="entry name" value="T1SS_HlyD"/>
</dbReference>
<dbReference type="Proteomes" id="UP001556636">
    <property type="component" value="Unassembled WGS sequence"/>
</dbReference>
<comment type="subcellular location">
    <subcellularLocation>
        <location evidence="1 9">Cell inner membrane</location>
        <topology evidence="1 9">Single-pass membrane protein</topology>
    </subcellularLocation>
</comment>
<dbReference type="Gene3D" id="2.40.30.170">
    <property type="match status" value="1"/>
</dbReference>
<feature type="domain" description="AprE-like long alpha-helical hairpin" evidence="11">
    <location>
        <begin position="159"/>
        <end position="313"/>
    </location>
</feature>
<dbReference type="PRINTS" id="PR01490">
    <property type="entry name" value="RTXTOXIND"/>
</dbReference>
<keyword evidence="14" id="KW-1185">Reference proteome</keyword>
<dbReference type="RefSeq" id="WP_367951323.1">
    <property type="nucleotide sequence ID" value="NZ_JBAKFG010000001.1"/>
</dbReference>
<sequence>MSERDYQTELRGLADQRRPIWAGLAIIVLGLGSFLAWALFGQLDSAVIAPGTVTVQSERQSVQHLEGGIIDAIYVRNGDAVEPGDLLFLLDDTSIKAEFELARKSYLRALAVLARLAAEREGADQIHFPPPYPDAVLAETEAEDSGLGPLPEDLPPLPERLRDAPPELLASLAAEQRAAMAGRQELLASRVDMLERRLDGLQDRIAAVQAEIRANETVRASIQEELESEERLVALDAVPAANLRPLQRELAAREASASALQSELAEARSSVAETRAEIVLRREEVQSAVSDERRRARQRLEDLQARVIGLADRMTRLEVRAPAAGEIINQQVHTTGAVIRAGETLLEIVPGGSAFRIEARVSPRDIDPVDIGMDTDVRLTALDARSTPMLPGVVERISADRLSTQTGLSYFAVDIALLAEGLEDQPEVRLRPGMPAEVLIRTGAQSPMDYLLKPLSDAFSRALRES</sequence>